<evidence type="ECO:0000313" key="2">
    <source>
        <dbReference type="Ensembl" id="ENSCCRP00015045712.1"/>
    </source>
</evidence>
<reference evidence="2" key="1">
    <citation type="submission" date="2025-08" db="UniProtKB">
        <authorList>
            <consortium name="Ensembl"/>
        </authorList>
    </citation>
    <scope>IDENTIFICATION</scope>
</reference>
<dbReference type="GO" id="GO:0007018">
    <property type="term" value="P:microtubule-based movement"/>
    <property type="evidence" value="ECO:0007669"/>
    <property type="project" value="TreeGrafter"/>
</dbReference>
<dbReference type="GO" id="GO:0016939">
    <property type="term" value="C:kinesin II complex"/>
    <property type="evidence" value="ECO:0007669"/>
    <property type="project" value="TreeGrafter"/>
</dbReference>
<accession>A0A8C1V1U4</accession>
<dbReference type="Pfam" id="PF05804">
    <property type="entry name" value="KAP"/>
    <property type="match status" value="1"/>
</dbReference>
<dbReference type="InterPro" id="IPR011989">
    <property type="entry name" value="ARM-like"/>
</dbReference>
<proteinExistence type="predicted"/>
<dbReference type="PROSITE" id="PS50176">
    <property type="entry name" value="ARM_REPEAT"/>
    <property type="match status" value="1"/>
</dbReference>
<dbReference type="AlphaFoldDB" id="A0A8C1V1U4"/>
<dbReference type="GO" id="GO:0048513">
    <property type="term" value="P:animal organ development"/>
    <property type="evidence" value="ECO:0007669"/>
    <property type="project" value="UniProtKB-ARBA"/>
</dbReference>
<dbReference type="GO" id="GO:0005930">
    <property type="term" value="C:axoneme"/>
    <property type="evidence" value="ECO:0007669"/>
    <property type="project" value="TreeGrafter"/>
</dbReference>
<name>A0A8C1V1U4_CYPCA</name>
<protein>
    <submittedName>
        <fullName evidence="2">Kinesin-associated protein 3a</fullName>
    </submittedName>
</protein>
<dbReference type="Gene3D" id="1.25.10.10">
    <property type="entry name" value="Leucine-rich Repeat Variant"/>
    <property type="match status" value="1"/>
</dbReference>
<dbReference type="GO" id="GO:0019894">
    <property type="term" value="F:kinesin binding"/>
    <property type="evidence" value="ECO:0007669"/>
    <property type="project" value="InterPro"/>
</dbReference>
<dbReference type="Proteomes" id="UP000694700">
    <property type="component" value="Unplaced"/>
</dbReference>
<dbReference type="PANTHER" id="PTHR15605">
    <property type="entry name" value="KINESIN-ASSOCIATED PROTEINS"/>
    <property type="match status" value="1"/>
</dbReference>
<dbReference type="InterPro" id="IPR000225">
    <property type="entry name" value="Armadillo"/>
</dbReference>
<dbReference type="InterPro" id="IPR008658">
    <property type="entry name" value="KAP3"/>
</dbReference>
<feature type="repeat" description="ARM" evidence="1">
    <location>
        <begin position="575"/>
        <end position="619"/>
    </location>
</feature>
<dbReference type="SUPFAM" id="SSF48371">
    <property type="entry name" value="ARM repeat"/>
    <property type="match status" value="1"/>
</dbReference>
<dbReference type="Ensembl" id="ENSCCRT00015047245.1">
    <property type="protein sequence ID" value="ENSCCRP00015045712.1"/>
    <property type="gene ID" value="ENSCCRG00015017290.1"/>
</dbReference>
<dbReference type="InterPro" id="IPR016024">
    <property type="entry name" value="ARM-type_fold"/>
</dbReference>
<organism evidence="2 3">
    <name type="scientific">Cyprinus carpio</name>
    <name type="common">Common carp</name>
    <dbReference type="NCBI Taxonomy" id="7962"/>
    <lineage>
        <taxon>Eukaryota</taxon>
        <taxon>Metazoa</taxon>
        <taxon>Chordata</taxon>
        <taxon>Craniata</taxon>
        <taxon>Vertebrata</taxon>
        <taxon>Euteleostomi</taxon>
        <taxon>Actinopterygii</taxon>
        <taxon>Neopterygii</taxon>
        <taxon>Teleostei</taxon>
        <taxon>Ostariophysi</taxon>
        <taxon>Cypriniformes</taxon>
        <taxon>Cyprinidae</taxon>
        <taxon>Cyprininae</taxon>
        <taxon>Cyprinus</taxon>
    </lineage>
</organism>
<dbReference type="GO" id="GO:0035869">
    <property type="term" value="C:ciliary transition zone"/>
    <property type="evidence" value="ECO:0007669"/>
    <property type="project" value="TreeGrafter"/>
</dbReference>
<sequence length="772" mass="88861">HSIQIKFNNTLVVQYEVEATILGEMGDPMLGERKECQKIIRLKSLNSNTDIASLARKVVEECRLISPSRLPEVEQLLFYLQNRKKSAEKKEKKQIKPRDLTPFEGMELDEEANINSIDDYVELLYEDIPEKIRGATLILHLARNPDNLEELLQNETALGALARVLREDWKQSVDLATTIIYVFFCFSSFSQFHGLITHYKIGVLCMSIIEHELKRYDLWQDELLKKKKVLDFLKRDDDPDNQNLKKEYEKALKKYHGLLTKQEQLLRVALYLLLNLSEDTRTELKMRNKNIVHLLVKTLDRDSEELLVLVVSFLKKLSIFLENKNDMAEIDTVEKLAKLVPCEHEDLLNVTLRLLLNLSFDTGLRSKMVQADLLPKLTSLLDEAQRQIAMCILYHISMDDRFKSMFAYTDCIPQVMKMLFDCGDERIDAELISFCINLAANKRNAQIMCEGNGLKMLMKRALKHKDPLMMKMIRNISQHDGPSKNLFIDYVGDLAAQIGLKEEEEFVIECLGTLSNLTIPDLDWELVLKEYNLVPYLKDHLKPGSAEDDLILEVVIMIGTVSMDDSCAVMLAKSGIIPALIELLNAQQEDDEFVCQIVYVFYQMVFHQATRDVIIKETQAPAYLIDLMHDKNAEIRKVCDNTLDIIAEYDVEWGKKIQSEKFRWHNSQWLEMVENRQMDEAEPFMYGDDGEPYLQNGDILERSDLFYSADGIIPVDGAISPEFFTDFQNGDLLGPQGFPGSWMGIGVTPARPATAYGFRPDEQFYYGYTASR</sequence>
<evidence type="ECO:0000256" key="1">
    <source>
        <dbReference type="PROSITE-ProRule" id="PRU00259"/>
    </source>
</evidence>
<dbReference type="PANTHER" id="PTHR15605:SF2">
    <property type="entry name" value="KINESIN-ASSOCIATED PROTEIN 3"/>
    <property type="match status" value="1"/>
</dbReference>
<dbReference type="GO" id="GO:0044782">
    <property type="term" value="P:cilium organization"/>
    <property type="evidence" value="ECO:0007669"/>
    <property type="project" value="TreeGrafter"/>
</dbReference>
<evidence type="ECO:0000313" key="3">
    <source>
        <dbReference type="Proteomes" id="UP000694700"/>
    </source>
</evidence>
<dbReference type="SMART" id="SM00185">
    <property type="entry name" value="ARM"/>
    <property type="match status" value="3"/>
</dbReference>
<dbReference type="SMART" id="SM01297">
    <property type="entry name" value="KAP"/>
    <property type="match status" value="1"/>
</dbReference>